<reference evidence="2" key="1">
    <citation type="submission" date="2013-03" db="EMBL/GenBank/DDBJ databases">
        <title>Draft genome sequence of Bacillus firmus DS1.</title>
        <authorList>
            <person name="Peng D."/>
            <person name="Zhu L."/>
            <person name="Sun M."/>
        </authorList>
    </citation>
    <scope>NUCLEOTIDE SEQUENCE [LARGE SCALE GENOMIC DNA]</scope>
    <source>
        <strain evidence="2">DS1</strain>
    </source>
</reference>
<proteinExistence type="predicted"/>
<dbReference type="AlphaFoldDB" id="W7L0X6"/>
<dbReference type="EMBL" id="APVL01000003">
    <property type="protein sequence ID" value="EWG12038.1"/>
    <property type="molecule type" value="Genomic_DNA"/>
</dbReference>
<dbReference type="OrthoDB" id="2886557at2"/>
<accession>W7L0X6</accession>
<dbReference type="PATRIC" id="fig|1307436.3.peg.974"/>
<protein>
    <submittedName>
        <fullName evidence="1">Uncharacterized protein</fullName>
    </submittedName>
</protein>
<reference evidence="1 2" key="2">
    <citation type="journal article" date="2016" name="Sci. Rep.">
        <title>A novel serine protease, Sep1, from Bacillus firmus DS-1 has nematicidal activity and degrades multiple intestinal-associated nematode proteins.</title>
        <authorList>
            <person name="Geng C."/>
            <person name="Nie X."/>
            <person name="Tang Z."/>
            <person name="Zhang Y."/>
            <person name="Lin J."/>
            <person name="Sun M."/>
            <person name="Peng D."/>
        </authorList>
    </citation>
    <scope>NUCLEOTIDE SEQUENCE [LARGE SCALE GENOMIC DNA]</scope>
    <source>
        <strain evidence="1 2">DS1</strain>
    </source>
</reference>
<dbReference type="Proteomes" id="UP000019270">
    <property type="component" value="Unassembled WGS sequence"/>
</dbReference>
<comment type="caution">
    <text evidence="1">The sequence shown here is derived from an EMBL/GenBank/DDBJ whole genome shotgun (WGS) entry which is preliminary data.</text>
</comment>
<evidence type="ECO:0000313" key="2">
    <source>
        <dbReference type="Proteomes" id="UP000019270"/>
    </source>
</evidence>
<sequence length="85" mass="10132">MTKYHKITMNGKVMYREFDPTTGYYENEMITEEDLVEQLLEEAVDSEIEIDEEEIDRAINYIPSSFQREMVQNYIAYLQAVIESH</sequence>
<name>W7L0X6_CYTFI</name>
<gene>
    <name evidence="1" type="ORF">PBF_04563</name>
</gene>
<evidence type="ECO:0000313" key="1">
    <source>
        <dbReference type="EMBL" id="EWG12038.1"/>
    </source>
</evidence>
<organism evidence="1 2">
    <name type="scientific">Cytobacillus firmus DS1</name>
    <dbReference type="NCBI Taxonomy" id="1307436"/>
    <lineage>
        <taxon>Bacteria</taxon>
        <taxon>Bacillati</taxon>
        <taxon>Bacillota</taxon>
        <taxon>Bacilli</taxon>
        <taxon>Bacillales</taxon>
        <taxon>Bacillaceae</taxon>
        <taxon>Cytobacillus</taxon>
    </lineage>
</organism>
<dbReference type="eggNOG" id="ENOG5030EE6">
    <property type="taxonomic scope" value="Bacteria"/>
</dbReference>